<dbReference type="GO" id="GO:0031405">
    <property type="term" value="F:lipoic acid binding"/>
    <property type="evidence" value="ECO:0007669"/>
    <property type="project" value="TreeGrafter"/>
</dbReference>
<dbReference type="PANTHER" id="PTHR43178:SF5">
    <property type="entry name" value="LIPOAMIDE ACYLTRANSFERASE COMPONENT OF BRANCHED-CHAIN ALPHA-KETO ACID DEHYDROGENASE COMPLEX, MITOCHONDRIAL"/>
    <property type="match status" value="1"/>
</dbReference>
<organism evidence="14 15">
    <name type="scientific">Cloeon dipterum</name>
    <dbReference type="NCBI Taxonomy" id="197152"/>
    <lineage>
        <taxon>Eukaryota</taxon>
        <taxon>Metazoa</taxon>
        <taxon>Ecdysozoa</taxon>
        <taxon>Arthropoda</taxon>
        <taxon>Hexapoda</taxon>
        <taxon>Insecta</taxon>
        <taxon>Pterygota</taxon>
        <taxon>Palaeoptera</taxon>
        <taxon>Ephemeroptera</taxon>
        <taxon>Pisciforma</taxon>
        <taxon>Baetidae</taxon>
        <taxon>Cloeon</taxon>
    </lineage>
</organism>
<evidence type="ECO:0000256" key="6">
    <source>
        <dbReference type="ARBA" id="ARBA00022946"/>
    </source>
</evidence>
<dbReference type="Gene3D" id="3.30.559.10">
    <property type="entry name" value="Chloramphenicol acetyltransferase-like domain"/>
    <property type="match status" value="1"/>
</dbReference>
<dbReference type="Gene3D" id="4.10.320.10">
    <property type="entry name" value="E3-binding domain"/>
    <property type="match status" value="1"/>
</dbReference>
<reference evidence="14 15" key="1">
    <citation type="submission" date="2020-04" db="EMBL/GenBank/DDBJ databases">
        <authorList>
            <person name="Alioto T."/>
            <person name="Alioto T."/>
            <person name="Gomez Garrido J."/>
        </authorList>
    </citation>
    <scope>NUCLEOTIDE SEQUENCE [LARGE SCALE GENOMIC DNA]</scope>
</reference>
<gene>
    <name evidence="14" type="ORF">CLODIP_2_CD12687</name>
</gene>
<dbReference type="Pfam" id="PF02817">
    <property type="entry name" value="E3_binding"/>
    <property type="match status" value="1"/>
</dbReference>
<dbReference type="EMBL" id="CADEPI010000273">
    <property type="protein sequence ID" value="CAB3382484.1"/>
    <property type="molecule type" value="Genomic_DNA"/>
</dbReference>
<dbReference type="FunFam" id="2.40.50.100:FF:000013">
    <property type="entry name" value="Dihydrolipoamide acetyltransferase component of pyruvate dehydrogenase complex"/>
    <property type="match status" value="1"/>
</dbReference>
<dbReference type="InterPro" id="IPR050743">
    <property type="entry name" value="2-oxoacid_DH_E2_comp"/>
</dbReference>
<evidence type="ECO:0000313" key="15">
    <source>
        <dbReference type="Proteomes" id="UP000494165"/>
    </source>
</evidence>
<comment type="caution">
    <text evidence="14">The sequence shown here is derived from an EMBL/GenBank/DDBJ whole genome shotgun (WGS) entry which is preliminary data.</text>
</comment>
<comment type="similarity">
    <text evidence="3 10">Belongs to the 2-oxoacid dehydrogenase family.</text>
</comment>
<dbReference type="Proteomes" id="UP000494165">
    <property type="component" value="Unassembled WGS sequence"/>
</dbReference>
<dbReference type="InterPro" id="IPR001078">
    <property type="entry name" value="2-oxoacid_DH_actylTfrase"/>
</dbReference>
<dbReference type="AlphaFoldDB" id="A0A8S1DQ77"/>
<feature type="domain" description="Peripheral subunit-binding (PSBD)" evidence="13">
    <location>
        <begin position="162"/>
        <end position="199"/>
    </location>
</feature>
<evidence type="ECO:0000259" key="13">
    <source>
        <dbReference type="PROSITE" id="PS51826"/>
    </source>
</evidence>
<dbReference type="Pfam" id="PF00364">
    <property type="entry name" value="Biotin_lipoyl"/>
    <property type="match status" value="1"/>
</dbReference>
<dbReference type="SUPFAM" id="SSF47005">
    <property type="entry name" value="Peripheral subunit-binding domain of 2-oxo acid dehydrogenase complex"/>
    <property type="match status" value="1"/>
</dbReference>
<evidence type="ECO:0000256" key="3">
    <source>
        <dbReference type="ARBA" id="ARBA00007317"/>
    </source>
</evidence>
<name>A0A8S1DQ77_9INSE</name>
<evidence type="ECO:0000256" key="2">
    <source>
        <dbReference type="ARBA" id="ARBA00004305"/>
    </source>
</evidence>
<dbReference type="InterPro" id="IPR000089">
    <property type="entry name" value="Biotin_lipoyl"/>
</dbReference>
<keyword evidence="7" id="KW-0496">Mitochondrion</keyword>
<dbReference type="EC" id="2.3.1.-" evidence="10"/>
<dbReference type="GO" id="GO:0005829">
    <property type="term" value="C:cytosol"/>
    <property type="evidence" value="ECO:0007669"/>
    <property type="project" value="UniProtKB-ARBA"/>
</dbReference>
<evidence type="ECO:0000256" key="9">
    <source>
        <dbReference type="ARBA" id="ARBA00051775"/>
    </source>
</evidence>
<dbReference type="CDD" id="cd06849">
    <property type="entry name" value="lipoyl_domain"/>
    <property type="match status" value="1"/>
</dbReference>
<dbReference type="InterPro" id="IPR036625">
    <property type="entry name" value="E3-bd_dom_sf"/>
</dbReference>
<evidence type="ECO:0000256" key="11">
    <source>
        <dbReference type="SAM" id="MobiDB-lite"/>
    </source>
</evidence>
<dbReference type="PROSITE" id="PS00189">
    <property type="entry name" value="LIPOYL"/>
    <property type="match status" value="1"/>
</dbReference>
<evidence type="ECO:0000256" key="5">
    <source>
        <dbReference type="ARBA" id="ARBA00022823"/>
    </source>
</evidence>
<comment type="cofactor">
    <cofactor evidence="1 10">
        <name>(R)-lipoate</name>
        <dbReference type="ChEBI" id="CHEBI:83088"/>
    </cofactor>
</comment>
<dbReference type="SUPFAM" id="SSF52777">
    <property type="entry name" value="CoA-dependent acyltransferases"/>
    <property type="match status" value="1"/>
</dbReference>
<evidence type="ECO:0000256" key="10">
    <source>
        <dbReference type="RuleBase" id="RU003423"/>
    </source>
</evidence>
<dbReference type="Gene3D" id="2.40.50.100">
    <property type="match status" value="1"/>
</dbReference>
<feature type="region of interest" description="Disordered" evidence="11">
    <location>
        <begin position="118"/>
        <end position="155"/>
    </location>
</feature>
<dbReference type="PROSITE" id="PS51826">
    <property type="entry name" value="PSBD"/>
    <property type="match status" value="1"/>
</dbReference>
<proteinExistence type="inferred from homology"/>
<evidence type="ECO:0000259" key="12">
    <source>
        <dbReference type="PROSITE" id="PS50968"/>
    </source>
</evidence>
<dbReference type="SUPFAM" id="SSF51230">
    <property type="entry name" value="Single hybrid motif"/>
    <property type="match status" value="1"/>
</dbReference>
<evidence type="ECO:0000256" key="1">
    <source>
        <dbReference type="ARBA" id="ARBA00001938"/>
    </source>
</evidence>
<dbReference type="OrthoDB" id="202158at2759"/>
<feature type="domain" description="Lipoyl-binding" evidence="12">
    <location>
        <begin position="39"/>
        <end position="114"/>
    </location>
</feature>
<sequence>MAFRICSLAGHGLRGAFLPKYTQKQIIRCFRVSPQFLATVQFNLSDIGEGIKEVTVKEWFVEAGQKVAQFDNICEVQSDKASVTITSRFDGVIKKLHYKIEDVAQVGQPLVDIELEGSEEAVKPEESSSSSSSSSSDSDGELKSSAPPPSPEEQMPYLFKSLAAPAVRRVAMENKIQISDIKGTGKGGRVLKEDILAFIEAKKAPPKVVPKAEGDRIEPIKGVMKGMAKTMTASLQIPHFVYSDEINVDNLVLVRQQLKEVSFGRGGVKLTYMPFLIKAASLALKHFPVINSSVDSECQNIIYKADHNIGVAMDTPLGLVVPNIKRVQTLSVFDVATELNRLMQSGMKGSLKPEDLTGGTFTISNIGIIGGTYTKPVILPPEVAIGAIGKIQKVPKFDAKGNVVPANVMYVSWAADHRVLDGVTMAKFSNKWKEYVENPHSMLLDLK</sequence>
<keyword evidence="6" id="KW-0809">Transit peptide</keyword>
<keyword evidence="15" id="KW-1185">Reference proteome</keyword>
<keyword evidence="5 10" id="KW-0450">Lipoyl</keyword>
<evidence type="ECO:0000256" key="7">
    <source>
        <dbReference type="ARBA" id="ARBA00023128"/>
    </source>
</evidence>
<dbReference type="InterPro" id="IPR004167">
    <property type="entry name" value="PSBD"/>
</dbReference>
<dbReference type="Pfam" id="PF00198">
    <property type="entry name" value="2-oxoacid_dh"/>
    <property type="match status" value="1"/>
</dbReference>
<dbReference type="PROSITE" id="PS50968">
    <property type="entry name" value="BIOTINYL_LIPOYL"/>
    <property type="match status" value="1"/>
</dbReference>
<protein>
    <recommendedName>
        <fullName evidence="10">Dihydrolipoamide acetyltransferase component of pyruvate dehydrogenase complex</fullName>
        <ecNumber evidence="10">2.3.1.-</ecNumber>
    </recommendedName>
</protein>
<feature type="compositionally biased region" description="Low complexity" evidence="11">
    <location>
        <begin position="127"/>
        <end position="137"/>
    </location>
</feature>
<comment type="catalytic activity">
    <reaction evidence="9">
        <text>N(6)-[(R)-dihydrolipoyl]-L-lysyl-[protein] + 2-methylpropanoyl-CoA = N(6)-[(R)-S(8)-2-methylpropanoyldihydrolipoyl]-L-lysyl-[protein] + CoA</text>
        <dbReference type="Rhea" id="RHEA:18865"/>
        <dbReference type="Rhea" id="RHEA-COMP:10475"/>
        <dbReference type="Rhea" id="RHEA-COMP:10497"/>
        <dbReference type="ChEBI" id="CHEBI:57287"/>
        <dbReference type="ChEBI" id="CHEBI:57338"/>
        <dbReference type="ChEBI" id="CHEBI:83100"/>
        <dbReference type="ChEBI" id="CHEBI:83142"/>
        <dbReference type="EC" id="2.3.1.168"/>
    </reaction>
    <physiologicalReaction direction="left-to-right" evidence="9">
        <dbReference type="Rhea" id="RHEA:18866"/>
    </physiologicalReaction>
</comment>
<keyword evidence="8 10" id="KW-0012">Acyltransferase</keyword>
<dbReference type="GO" id="GO:0043754">
    <property type="term" value="F:dihydrolipoamide branched chain acyltransferase activity"/>
    <property type="evidence" value="ECO:0007669"/>
    <property type="project" value="UniProtKB-EC"/>
</dbReference>
<dbReference type="InterPro" id="IPR023213">
    <property type="entry name" value="CAT-like_dom_sf"/>
</dbReference>
<dbReference type="GO" id="GO:0016407">
    <property type="term" value="F:acetyltransferase activity"/>
    <property type="evidence" value="ECO:0007669"/>
    <property type="project" value="TreeGrafter"/>
</dbReference>
<comment type="subcellular location">
    <subcellularLocation>
        <location evidence="2">Mitochondrion matrix</location>
    </subcellularLocation>
</comment>
<dbReference type="PANTHER" id="PTHR43178">
    <property type="entry name" value="DIHYDROLIPOAMIDE ACETYLTRANSFERASE COMPONENT OF PYRUVATE DEHYDROGENASE COMPLEX"/>
    <property type="match status" value="1"/>
</dbReference>
<evidence type="ECO:0000256" key="8">
    <source>
        <dbReference type="ARBA" id="ARBA00023315"/>
    </source>
</evidence>
<accession>A0A8S1DQ77</accession>
<dbReference type="InterPro" id="IPR011053">
    <property type="entry name" value="Single_hybrid_motif"/>
</dbReference>
<evidence type="ECO:0000313" key="14">
    <source>
        <dbReference type="EMBL" id="CAB3382484.1"/>
    </source>
</evidence>
<keyword evidence="4 10" id="KW-0808">Transferase</keyword>
<dbReference type="FunFam" id="3.30.559.10:FF:000027">
    <property type="entry name" value="Dihydrolipoamide acetyltransferase component of pyruvate dehydrogenase complex"/>
    <property type="match status" value="1"/>
</dbReference>
<evidence type="ECO:0000256" key="4">
    <source>
        <dbReference type="ARBA" id="ARBA00022679"/>
    </source>
</evidence>
<dbReference type="InterPro" id="IPR003016">
    <property type="entry name" value="2-oxoA_DH_lipoyl-BS"/>
</dbReference>
<dbReference type="FunFam" id="4.10.320.10:FF:000002">
    <property type="entry name" value="Dihydrolipoamide acetyltransferase component of pyruvate dehydrogenase complex"/>
    <property type="match status" value="1"/>
</dbReference>
<dbReference type="GO" id="GO:0005759">
    <property type="term" value="C:mitochondrial matrix"/>
    <property type="evidence" value="ECO:0007669"/>
    <property type="project" value="UniProtKB-SubCell"/>
</dbReference>